<evidence type="ECO:0000313" key="7">
    <source>
        <dbReference type="EMBL" id="QHT88835.1"/>
    </source>
</evidence>
<proteinExistence type="predicted"/>
<feature type="domain" description="Helicase ATP-binding" evidence="5">
    <location>
        <begin position="37"/>
        <end position="209"/>
    </location>
</feature>
<keyword evidence="3" id="KW-0347">Helicase</keyword>
<dbReference type="InterPro" id="IPR012961">
    <property type="entry name" value="Ski2/MTR4_C"/>
</dbReference>
<evidence type="ECO:0000256" key="2">
    <source>
        <dbReference type="ARBA" id="ARBA00022801"/>
    </source>
</evidence>
<dbReference type="Gene3D" id="1.10.3380.30">
    <property type="match status" value="1"/>
</dbReference>
<dbReference type="PROSITE" id="PS51194">
    <property type="entry name" value="HELICASE_CTER"/>
    <property type="match status" value="1"/>
</dbReference>
<dbReference type="GO" id="GO:0003676">
    <property type="term" value="F:nucleic acid binding"/>
    <property type="evidence" value="ECO:0007669"/>
    <property type="project" value="InterPro"/>
</dbReference>
<dbReference type="EMBL" id="MN740124">
    <property type="protein sequence ID" value="QHT88835.1"/>
    <property type="molecule type" value="Genomic_DNA"/>
</dbReference>
<keyword evidence="2" id="KW-0378">Hydrolase</keyword>
<dbReference type="InterPro" id="IPR050699">
    <property type="entry name" value="RNA-DNA_Helicase"/>
</dbReference>
<keyword evidence="1" id="KW-0547">Nucleotide-binding</keyword>
<name>A0A6C0I8V3_9ZZZZ</name>
<dbReference type="PANTHER" id="PTHR12131">
    <property type="entry name" value="ATP-DEPENDENT RNA AND DNA HELICASE"/>
    <property type="match status" value="1"/>
</dbReference>
<dbReference type="GO" id="GO:0016787">
    <property type="term" value="F:hydrolase activity"/>
    <property type="evidence" value="ECO:0007669"/>
    <property type="project" value="UniProtKB-KW"/>
</dbReference>
<keyword evidence="4" id="KW-0067">ATP-binding</keyword>
<organism evidence="7">
    <name type="scientific">viral metagenome</name>
    <dbReference type="NCBI Taxonomy" id="1070528"/>
    <lineage>
        <taxon>unclassified sequences</taxon>
        <taxon>metagenomes</taxon>
        <taxon>organismal metagenomes</taxon>
    </lineage>
</organism>
<evidence type="ECO:0000256" key="4">
    <source>
        <dbReference type="ARBA" id="ARBA00022840"/>
    </source>
</evidence>
<reference evidence="7" key="1">
    <citation type="journal article" date="2020" name="Nature">
        <title>Giant virus diversity and host interactions through global metagenomics.</title>
        <authorList>
            <person name="Schulz F."/>
            <person name="Roux S."/>
            <person name="Paez-Espino D."/>
            <person name="Jungbluth S."/>
            <person name="Walsh D.A."/>
            <person name="Denef V.J."/>
            <person name="McMahon K.D."/>
            <person name="Konstantinidis K.T."/>
            <person name="Eloe-Fadrosh E.A."/>
            <person name="Kyrpides N.C."/>
            <person name="Woyke T."/>
        </authorList>
    </citation>
    <scope>NUCLEOTIDE SEQUENCE</scope>
    <source>
        <strain evidence="7">GVMAG-M-3300023184-51</strain>
    </source>
</reference>
<dbReference type="AlphaFoldDB" id="A0A6C0I8V3"/>
<dbReference type="SUPFAM" id="SSF52540">
    <property type="entry name" value="P-loop containing nucleoside triphosphate hydrolases"/>
    <property type="match status" value="1"/>
</dbReference>
<evidence type="ECO:0000256" key="1">
    <source>
        <dbReference type="ARBA" id="ARBA00022741"/>
    </source>
</evidence>
<evidence type="ECO:0000259" key="6">
    <source>
        <dbReference type="PROSITE" id="PS51194"/>
    </source>
</evidence>
<dbReference type="Pfam" id="PF00270">
    <property type="entry name" value="DEAD"/>
    <property type="match status" value="1"/>
</dbReference>
<dbReference type="SMART" id="SM00487">
    <property type="entry name" value="DEXDc"/>
    <property type="match status" value="1"/>
</dbReference>
<dbReference type="GO" id="GO:0004386">
    <property type="term" value="F:helicase activity"/>
    <property type="evidence" value="ECO:0007669"/>
    <property type="project" value="UniProtKB-KW"/>
</dbReference>
<dbReference type="InterPro" id="IPR027417">
    <property type="entry name" value="P-loop_NTPase"/>
</dbReference>
<dbReference type="InterPro" id="IPR011545">
    <property type="entry name" value="DEAD/DEAH_box_helicase_dom"/>
</dbReference>
<evidence type="ECO:0000256" key="3">
    <source>
        <dbReference type="ARBA" id="ARBA00022806"/>
    </source>
</evidence>
<dbReference type="SMART" id="SM00490">
    <property type="entry name" value="HELICc"/>
    <property type="match status" value="1"/>
</dbReference>
<dbReference type="InterPro" id="IPR001650">
    <property type="entry name" value="Helicase_C-like"/>
</dbReference>
<dbReference type="GO" id="GO:0005524">
    <property type="term" value="F:ATP binding"/>
    <property type="evidence" value="ECO:0007669"/>
    <property type="project" value="UniProtKB-KW"/>
</dbReference>
<sequence length="852" mass="97325">MVKICDIDNYPSENEEKYKEHFTKFNYPLHIFQKWAIEAIVEGHHVLATAPTGSGKSLPAEFSLDFFVSRGKKVIYCSPIKSLSNQKFFDFSQKYTSISVGIITGDIRCNPDASVLIMTTEILLNKLYQLKSGSNNASSSNSFEMDIENELGCVIFDEIHMINDPSRGHVWENSIMMLPRHVQMVGLSATLDKPEKFASWLETRGSTDDISQDKIVYLTKKFVRAVPLTHYSFITATNGINKHVKDKSLQEEIKRSIDKLFVIQDANNVFNDQHFSTMNKMLNLFDKNDIRVKRPHVLNKVAEYLVEKELLPALCYVFSRKQLEKCAEELTTNLLEFDSKVPYIIDYECEQIIRKLPNFKEYLQLPEYINTVKLLRKGIGIHHAGLMSVLREMTEILFSKGYIKILFCTETMSVGINLPVRSCIFTDIYKHDGSNMRILQAHEYSQCSGRSGRLGLDSVGHVIHLNNLFRETSATAYKTMMNGKPQTLSSKFKISYNLLLNLIDIGDTNLVGFAKQSMITGDLNSQIRQVSLEIDKCTEESSSLNACVEGLTTPKEIVEQYFDLQSNKENYANKKRKEMDKEIQKIKDSYKSVEQDMVILQKSVKKMSQLGELIRQHKSLVDYLDNDVNKVLHLLSEDGYLSVNDRLSFSKSVTEDAANLEEEDLEDKLTLSAKGKMASGLREVHCLVFSQLLNDGTIGKLSVTQLISLFSCFTNISVRESVQDFTPYTGDSLLKEVIGNISQLYSEYEERETILRINTGADYNIHYDLLNYVEEWTECETEYDCKLVLQKLGEEKEIFLGEFVKALLKINNIASEMERIAEQTGNIDFLSKLKKIPELTLKYVVTNQSLYV</sequence>
<dbReference type="PROSITE" id="PS51192">
    <property type="entry name" value="HELICASE_ATP_BIND_1"/>
    <property type="match status" value="1"/>
</dbReference>
<evidence type="ECO:0008006" key="8">
    <source>
        <dbReference type="Google" id="ProtNLM"/>
    </source>
</evidence>
<dbReference type="Gene3D" id="3.40.50.300">
    <property type="entry name" value="P-loop containing nucleotide triphosphate hydrolases"/>
    <property type="match status" value="2"/>
</dbReference>
<protein>
    <recommendedName>
        <fullName evidence="8">Helicase</fullName>
    </recommendedName>
</protein>
<dbReference type="Pfam" id="PF00271">
    <property type="entry name" value="Helicase_C"/>
    <property type="match status" value="1"/>
</dbReference>
<dbReference type="SMART" id="SM01142">
    <property type="entry name" value="DSHCT"/>
    <property type="match status" value="1"/>
</dbReference>
<feature type="domain" description="Helicase C-terminal" evidence="6">
    <location>
        <begin position="333"/>
        <end position="503"/>
    </location>
</feature>
<dbReference type="Pfam" id="PF08148">
    <property type="entry name" value="DSHCT"/>
    <property type="match status" value="1"/>
</dbReference>
<dbReference type="InterPro" id="IPR014001">
    <property type="entry name" value="Helicase_ATP-bd"/>
</dbReference>
<accession>A0A6C0I8V3</accession>
<evidence type="ECO:0000259" key="5">
    <source>
        <dbReference type="PROSITE" id="PS51192"/>
    </source>
</evidence>
<dbReference type="PANTHER" id="PTHR12131:SF1">
    <property type="entry name" value="ATP-DEPENDENT RNA HELICASE SUPV3L1, MITOCHONDRIAL-RELATED"/>
    <property type="match status" value="1"/>
</dbReference>